<evidence type="ECO:0000256" key="5">
    <source>
        <dbReference type="ARBA" id="ARBA00022989"/>
    </source>
</evidence>
<dbReference type="GO" id="GO:0016413">
    <property type="term" value="F:O-acetyltransferase activity"/>
    <property type="evidence" value="ECO:0007669"/>
    <property type="project" value="TreeGrafter"/>
</dbReference>
<dbReference type="AlphaFoldDB" id="A0A6G7YE25"/>
<dbReference type="PANTHER" id="PTHR40074:SF4">
    <property type="entry name" value="INNER MEMBRANE PROTEIN YCFT"/>
    <property type="match status" value="1"/>
</dbReference>
<feature type="transmembrane region" description="Helical" evidence="7">
    <location>
        <begin position="129"/>
        <end position="150"/>
    </location>
</feature>
<feature type="transmembrane region" description="Helical" evidence="7">
    <location>
        <begin position="215"/>
        <end position="233"/>
    </location>
</feature>
<feature type="transmembrane region" description="Helical" evidence="7">
    <location>
        <begin position="299"/>
        <end position="328"/>
    </location>
</feature>
<dbReference type="Pfam" id="PF01757">
    <property type="entry name" value="Acyl_transf_3"/>
    <property type="match status" value="1"/>
</dbReference>
<keyword evidence="9" id="KW-0808">Transferase</keyword>
<evidence type="ECO:0000313" key="10">
    <source>
        <dbReference type="Proteomes" id="UP000502035"/>
    </source>
</evidence>
<dbReference type="PANTHER" id="PTHR40074">
    <property type="entry name" value="O-ACETYLTRANSFERASE WECH"/>
    <property type="match status" value="1"/>
</dbReference>
<feature type="transmembrane region" description="Helical" evidence="7">
    <location>
        <begin position="94"/>
        <end position="114"/>
    </location>
</feature>
<dbReference type="KEGG" id="npi:G7071_05040"/>
<dbReference type="GO" id="GO:0005886">
    <property type="term" value="C:plasma membrane"/>
    <property type="evidence" value="ECO:0007669"/>
    <property type="project" value="UniProtKB-SubCell"/>
</dbReference>
<comment type="similarity">
    <text evidence="2">Belongs to the acyltransferase 3 family.</text>
</comment>
<accession>A0A6G7YE25</accession>
<protein>
    <submittedName>
        <fullName evidence="9">Acyltransferase</fullName>
    </submittedName>
</protein>
<feature type="transmembrane region" description="Helical" evidence="7">
    <location>
        <begin position="162"/>
        <end position="179"/>
    </location>
</feature>
<keyword evidence="9" id="KW-0012">Acyltransferase</keyword>
<feature type="transmembrane region" description="Helical" evidence="7">
    <location>
        <begin position="239"/>
        <end position="259"/>
    </location>
</feature>
<name>A0A6G7YE25_9ACTN</name>
<evidence type="ECO:0000256" key="1">
    <source>
        <dbReference type="ARBA" id="ARBA00004651"/>
    </source>
</evidence>
<dbReference type="EMBL" id="CP049866">
    <property type="protein sequence ID" value="QIK74888.1"/>
    <property type="molecule type" value="Genomic_DNA"/>
</dbReference>
<evidence type="ECO:0000256" key="4">
    <source>
        <dbReference type="ARBA" id="ARBA00022692"/>
    </source>
</evidence>
<keyword evidence="5 7" id="KW-1133">Transmembrane helix</keyword>
<gene>
    <name evidence="9" type="ORF">G7071_05040</name>
</gene>
<sequence>MPGPQPPASDLTGRLAWADTAKAVSILLVVLHHTVGKHLVYVVPADFAVVHTAWIELSYALKPVRMPLFFVVSGLFVGSALTRPWREVARKRVWNVYYLYALWLTLHTAAFLVLDELAMNRTRNFSELLANLVVASTGLWYLYALVAYFLVARLLSRVDPRMVVVIGAAVALATPALGIEEVNRVALLQHFFYFAFAAHFPSVVTTMARLRPGPVLLMVGALAVLAVLPVVLGDQAQPSRFVVSLLAVPLAVRACALLAQWRPGAAMGSALGRRTMPIYVLHMPVLALAHMLLLDELRFIGTSIASIAGMVLYPLAATGLIVLACLGLHRLVGLAGFHWLFALPFDHERATVVEALPPASSDRSPSTMASSTS</sequence>
<proteinExistence type="inferred from homology"/>
<comment type="subcellular location">
    <subcellularLocation>
        <location evidence="1">Cell membrane</location>
        <topology evidence="1">Multi-pass membrane protein</topology>
    </subcellularLocation>
</comment>
<dbReference type="Proteomes" id="UP000502035">
    <property type="component" value="Chromosome"/>
</dbReference>
<feature type="transmembrane region" description="Helical" evidence="7">
    <location>
        <begin position="191"/>
        <end position="208"/>
    </location>
</feature>
<evidence type="ECO:0000259" key="8">
    <source>
        <dbReference type="Pfam" id="PF01757"/>
    </source>
</evidence>
<keyword evidence="10" id="KW-1185">Reference proteome</keyword>
<evidence type="ECO:0000256" key="7">
    <source>
        <dbReference type="SAM" id="Phobius"/>
    </source>
</evidence>
<evidence type="ECO:0000256" key="2">
    <source>
        <dbReference type="ARBA" id="ARBA00007400"/>
    </source>
</evidence>
<reference evidence="9 10" key="1">
    <citation type="submission" date="2020-03" db="EMBL/GenBank/DDBJ databases">
        <title>Nocardioides sp. nov., isolated from fish.</title>
        <authorList>
            <person name="Hyun D.-W."/>
            <person name="Bae J.-W."/>
        </authorList>
    </citation>
    <scope>NUCLEOTIDE SEQUENCE [LARGE SCALE GENOMIC DNA]</scope>
    <source>
        <strain evidence="9 10">HDW12A</strain>
    </source>
</reference>
<dbReference type="InterPro" id="IPR002656">
    <property type="entry name" value="Acyl_transf_3_dom"/>
</dbReference>
<dbReference type="GO" id="GO:0009246">
    <property type="term" value="P:enterobacterial common antigen biosynthetic process"/>
    <property type="evidence" value="ECO:0007669"/>
    <property type="project" value="TreeGrafter"/>
</dbReference>
<feature type="transmembrane region" description="Helical" evidence="7">
    <location>
        <begin position="271"/>
        <end position="293"/>
    </location>
</feature>
<organism evidence="9 10">
    <name type="scientific">Nocardioides piscis</name>
    <dbReference type="NCBI Taxonomy" id="2714938"/>
    <lineage>
        <taxon>Bacteria</taxon>
        <taxon>Bacillati</taxon>
        <taxon>Actinomycetota</taxon>
        <taxon>Actinomycetes</taxon>
        <taxon>Propionibacteriales</taxon>
        <taxon>Nocardioidaceae</taxon>
        <taxon>Nocardioides</taxon>
    </lineage>
</organism>
<keyword evidence="3" id="KW-1003">Cell membrane</keyword>
<feature type="transmembrane region" description="Helical" evidence="7">
    <location>
        <begin position="64"/>
        <end position="82"/>
    </location>
</feature>
<evidence type="ECO:0000313" key="9">
    <source>
        <dbReference type="EMBL" id="QIK74888.1"/>
    </source>
</evidence>
<keyword evidence="4 7" id="KW-0812">Transmembrane</keyword>
<evidence type="ECO:0000256" key="6">
    <source>
        <dbReference type="ARBA" id="ARBA00023136"/>
    </source>
</evidence>
<dbReference type="RefSeq" id="WP_166315683.1">
    <property type="nucleotide sequence ID" value="NZ_CP049866.1"/>
</dbReference>
<keyword evidence="6 7" id="KW-0472">Membrane</keyword>
<evidence type="ECO:0000256" key="3">
    <source>
        <dbReference type="ARBA" id="ARBA00022475"/>
    </source>
</evidence>
<feature type="domain" description="Acyltransferase 3" evidence="8">
    <location>
        <begin position="16"/>
        <end position="323"/>
    </location>
</feature>